<proteinExistence type="predicted"/>
<keyword evidence="2" id="KW-0175">Coiled coil</keyword>
<reference evidence="3" key="2">
    <citation type="journal article" date="2022" name="Microbiol. Resour. Announc.">
        <title>Metagenome Sequencing to Explore Phylogenomics of Terrestrial Cyanobacteria.</title>
        <authorList>
            <person name="Ward R.D."/>
            <person name="Stajich J.E."/>
            <person name="Johansen J.R."/>
            <person name="Huntemann M."/>
            <person name="Clum A."/>
            <person name="Foster B."/>
            <person name="Foster B."/>
            <person name="Roux S."/>
            <person name="Palaniappan K."/>
            <person name="Varghese N."/>
            <person name="Mukherjee S."/>
            <person name="Reddy T.B.K."/>
            <person name="Daum C."/>
            <person name="Copeland A."/>
            <person name="Chen I.A."/>
            <person name="Ivanova N.N."/>
            <person name="Kyrpides N.C."/>
            <person name="Shapiro N."/>
            <person name="Eloe-Fadrosh E.A."/>
            <person name="Pietrasiak N."/>
        </authorList>
    </citation>
    <scope>NUCLEOTIDE SEQUENCE</scope>
    <source>
        <strain evidence="3">GSE-NOS-MK-12-04C</strain>
    </source>
</reference>
<feature type="coiled-coil region" evidence="2">
    <location>
        <begin position="13"/>
        <end position="47"/>
    </location>
</feature>
<evidence type="ECO:0000313" key="3">
    <source>
        <dbReference type="EMBL" id="MBW4670448.1"/>
    </source>
</evidence>
<dbReference type="Proteomes" id="UP000729701">
    <property type="component" value="Unassembled WGS sequence"/>
</dbReference>
<dbReference type="NCBIfam" id="TIGR01766">
    <property type="entry name" value="IS200/IS605 family accessory protein TnpB-like domain"/>
    <property type="match status" value="1"/>
</dbReference>
<dbReference type="InterPro" id="IPR010095">
    <property type="entry name" value="Cas12f1-like_TNB"/>
</dbReference>
<dbReference type="GO" id="GO:0003677">
    <property type="term" value="F:DNA binding"/>
    <property type="evidence" value="ECO:0007669"/>
    <property type="project" value="UniProtKB-KW"/>
</dbReference>
<dbReference type="SUPFAM" id="SSF52540">
    <property type="entry name" value="P-loop containing nucleoside triphosphate hydrolases"/>
    <property type="match status" value="1"/>
</dbReference>
<organism evidence="3 4">
    <name type="scientific">Cyanomargarita calcarea GSE-NOS-MK-12-04C</name>
    <dbReference type="NCBI Taxonomy" id="2839659"/>
    <lineage>
        <taxon>Bacteria</taxon>
        <taxon>Bacillati</taxon>
        <taxon>Cyanobacteriota</taxon>
        <taxon>Cyanophyceae</taxon>
        <taxon>Nostocales</taxon>
        <taxon>Cyanomargaritaceae</taxon>
        <taxon>Cyanomargarita</taxon>
    </lineage>
</organism>
<gene>
    <name evidence="3" type="ORF">KME60_24285</name>
</gene>
<reference evidence="3" key="1">
    <citation type="submission" date="2021-05" db="EMBL/GenBank/DDBJ databases">
        <authorList>
            <person name="Pietrasiak N."/>
            <person name="Ward R."/>
            <person name="Stajich J.E."/>
            <person name="Kurbessoian T."/>
        </authorList>
    </citation>
    <scope>NUCLEOTIDE SEQUENCE</scope>
    <source>
        <strain evidence="3">GSE-NOS-MK-12-04C</strain>
    </source>
</reference>
<protein>
    <submittedName>
        <fullName evidence="3">IS200/IS605 family accessory protein TnpB-related protein</fullName>
    </submittedName>
</protein>
<evidence type="ECO:0000313" key="4">
    <source>
        <dbReference type="Proteomes" id="UP000729701"/>
    </source>
</evidence>
<dbReference type="EMBL" id="JAHHGZ010000031">
    <property type="protein sequence ID" value="MBW4670448.1"/>
    <property type="molecule type" value="Genomic_DNA"/>
</dbReference>
<evidence type="ECO:0000256" key="2">
    <source>
        <dbReference type="SAM" id="Coils"/>
    </source>
</evidence>
<comment type="caution">
    <text evidence="3">The sequence shown here is derived from an EMBL/GenBank/DDBJ whole genome shotgun (WGS) entry which is preliminary data.</text>
</comment>
<keyword evidence="1" id="KW-0238">DNA-binding</keyword>
<dbReference type="InterPro" id="IPR027417">
    <property type="entry name" value="P-loop_NTPase"/>
</dbReference>
<evidence type="ECO:0000256" key="1">
    <source>
        <dbReference type="ARBA" id="ARBA00023125"/>
    </source>
</evidence>
<dbReference type="AlphaFoldDB" id="A0A951QSL0"/>
<sequence>MYASQVELVNLYIDERYESIKAVKKSIKKLEKQLVKAEKQWDELKIKQIKKKFHYKTNKIQSLQAKIVKLKEQRDSGRFSVTFGSSRLFDKHHRLGANGYKNHQEWLEDWRGVRNNRIYYEGAKLFIAGNQLCKFNPTEKTLTLTVPPCLVNKYGKTVTLYGVSFNYGQDWLSKALTPTKYPDGKPDDGKQKYRTGTLEPVTYELVNRDGRWYVNAIITDAVGTITTSAAAPNLDKVGKAPSTKIHDNKRKISKHGRVFLEKCAVPSTNNVVQILGSSKQGTAHFLEGCSGCPTLSTENPPQKGVLGIDFNPSSIDWTIVDAHGNLKRHGSIKINIQDKSSNQTSDILGKAIASIVRIAQKYQVPISIEDLDFRQKKAALKERSTKYARMLSNFAYSKFTQLIETRCSRQGVELNRVDPAYTSVIGVTKYMALYGLNSGCAAALVIARRGQGRTEKLPLGHARYFKRPEDRLKSGAWAKVSKKINICSGIARNEFYHLGDKKVKTNRLLHGKLRQIRSTKWSGQTVQVLRTPHIKVSVEVGAAFRHDPGKAELAILGTWRESAQFYLPTDLQPPPWVESAAGQQIQASLRVWAEASPRPLVIFIDEIDALQDEALISVLRQLRNGFPTRPKSFPQSVGLIGLRDVRDYKVAAGGSERLNTASPFNIKVRSLTLRDFNALEVAELYHQHTQETGQEFTDEAVQTAFDLTQGQPWLVNALAKEVVEELITNTAIAITEKHIQEAKEILIRRQDTHLDSLAERLRESRVKAIIEPMLAGQELGDIPNDDIQFVLDIGLCRIDPLGGLAIANPIYREVLPRVLTVTPMASLPQIAPTWLTEQGELNTEELLQAFLTFWLQHGEPLLGSTSYHEIAPHLVLMAFLHRVVNGGGTLEREYAIGRDRMDLCLHYGKTTLGIELKVWRDKKGDPVAAGLEQLDAYLARLGLDSGWLVIFDCRHSALPIEERLATQLAITNNGRTVTVVRA</sequence>
<accession>A0A951QSL0</accession>
<name>A0A951QSL0_9CYAN</name>